<dbReference type="Gene3D" id="3.20.20.140">
    <property type="entry name" value="Metal-dependent hydrolases"/>
    <property type="match status" value="1"/>
</dbReference>
<feature type="domain" description="Polymerase/histidinol phosphatase N-terminal" evidence="1">
    <location>
        <begin position="4"/>
        <end position="70"/>
    </location>
</feature>
<evidence type="ECO:0000313" key="2">
    <source>
        <dbReference type="EMBL" id="TCL62288.1"/>
    </source>
</evidence>
<dbReference type="SMART" id="SM00481">
    <property type="entry name" value="POLIIIAc"/>
    <property type="match status" value="1"/>
</dbReference>
<gene>
    <name evidence="2" type="ORF">EDC14_102631</name>
</gene>
<dbReference type="InterPro" id="IPR016195">
    <property type="entry name" value="Pol/histidinol_Pase-like"/>
</dbReference>
<sequence length="298" mass="32724">MIPIDLHIHSWHSSDGELSIGEILKESRRLGMKTIAITDHNRVGGVAEALRHGEQLGIEVIPGIEIDCSFQGIDLHLLGYYVDERQPELQRLGEEMEARELQAFPRVLAELRKLGLVVDPAALLQKAAGNVPSPELIAEVLLADPASAGHPLLEPYRPGGSRSDMPYLNFYRDFMAQGKAAHVPLELLRLEDAVELVRQCRGIPVIAHPGDNLREQPELIDAVIGQGVLGIEAFSNYHSAAQTEYFCRKARAHRVLVTGGSDFHGKNKPTIGIGGYDCPADPLEWLGELRRARAGLLP</sequence>
<dbReference type="GO" id="GO:0004534">
    <property type="term" value="F:5'-3' RNA exonuclease activity"/>
    <property type="evidence" value="ECO:0007669"/>
    <property type="project" value="TreeGrafter"/>
</dbReference>
<dbReference type="PANTHER" id="PTHR42924:SF3">
    <property type="entry name" value="POLYMERASE_HISTIDINOL PHOSPHATASE N-TERMINAL DOMAIN-CONTAINING PROTEIN"/>
    <property type="match status" value="1"/>
</dbReference>
<dbReference type="CDD" id="cd07438">
    <property type="entry name" value="PHP_HisPPase_AMP"/>
    <property type="match status" value="1"/>
</dbReference>
<dbReference type="RefSeq" id="WP_132015775.1">
    <property type="nucleotide sequence ID" value="NZ_SLUN01000026.1"/>
</dbReference>
<dbReference type="InterPro" id="IPR003141">
    <property type="entry name" value="Pol/His_phosphatase_N"/>
</dbReference>
<organism evidence="2 3">
    <name type="scientific">Hydrogenispora ethanolica</name>
    <dbReference type="NCBI Taxonomy" id="1082276"/>
    <lineage>
        <taxon>Bacteria</taxon>
        <taxon>Bacillati</taxon>
        <taxon>Bacillota</taxon>
        <taxon>Hydrogenispora</taxon>
    </lineage>
</organism>
<dbReference type="SUPFAM" id="SSF89550">
    <property type="entry name" value="PHP domain-like"/>
    <property type="match status" value="1"/>
</dbReference>
<dbReference type="Pfam" id="PF02811">
    <property type="entry name" value="PHP"/>
    <property type="match status" value="1"/>
</dbReference>
<name>A0A4R1R9E5_HYDET</name>
<dbReference type="InterPro" id="IPR004013">
    <property type="entry name" value="PHP_dom"/>
</dbReference>
<proteinExistence type="predicted"/>
<protein>
    <recommendedName>
        <fullName evidence="1">Polymerase/histidinol phosphatase N-terminal domain-containing protein</fullName>
    </recommendedName>
</protein>
<reference evidence="2 3" key="1">
    <citation type="submission" date="2019-03" db="EMBL/GenBank/DDBJ databases">
        <title>Genomic Encyclopedia of Type Strains, Phase IV (KMG-IV): sequencing the most valuable type-strain genomes for metagenomic binning, comparative biology and taxonomic classification.</title>
        <authorList>
            <person name="Goeker M."/>
        </authorList>
    </citation>
    <scope>NUCLEOTIDE SEQUENCE [LARGE SCALE GENOMIC DNA]</scope>
    <source>
        <strain evidence="2 3">LX-B</strain>
    </source>
</reference>
<dbReference type="GO" id="GO:0035312">
    <property type="term" value="F:5'-3' DNA exonuclease activity"/>
    <property type="evidence" value="ECO:0007669"/>
    <property type="project" value="TreeGrafter"/>
</dbReference>
<dbReference type="EMBL" id="SLUN01000026">
    <property type="protein sequence ID" value="TCL62288.1"/>
    <property type="molecule type" value="Genomic_DNA"/>
</dbReference>
<dbReference type="AlphaFoldDB" id="A0A4R1R9E5"/>
<dbReference type="Gene3D" id="1.10.150.650">
    <property type="match status" value="1"/>
</dbReference>
<dbReference type="InterPro" id="IPR052018">
    <property type="entry name" value="PHP_domain"/>
</dbReference>
<keyword evidence="3" id="KW-1185">Reference proteome</keyword>
<comment type="caution">
    <text evidence="2">The sequence shown here is derived from an EMBL/GenBank/DDBJ whole genome shotgun (WGS) entry which is preliminary data.</text>
</comment>
<dbReference type="OrthoDB" id="9804333at2"/>
<evidence type="ECO:0000313" key="3">
    <source>
        <dbReference type="Proteomes" id="UP000295008"/>
    </source>
</evidence>
<accession>A0A4R1R9E5</accession>
<dbReference type="Proteomes" id="UP000295008">
    <property type="component" value="Unassembled WGS sequence"/>
</dbReference>
<dbReference type="PANTHER" id="PTHR42924">
    <property type="entry name" value="EXONUCLEASE"/>
    <property type="match status" value="1"/>
</dbReference>
<evidence type="ECO:0000259" key="1">
    <source>
        <dbReference type="SMART" id="SM00481"/>
    </source>
</evidence>